<comment type="caution">
    <text evidence="1">The sequence shown here is derived from an EMBL/GenBank/DDBJ whole genome shotgun (WGS) entry which is preliminary data.</text>
</comment>
<proteinExistence type="predicted"/>
<protein>
    <recommendedName>
        <fullName evidence="3">Secreted protein</fullName>
    </recommendedName>
</protein>
<dbReference type="RefSeq" id="WP_191322443.1">
    <property type="nucleotide sequence ID" value="NZ_BMZP01000001.1"/>
</dbReference>
<dbReference type="Proteomes" id="UP001595683">
    <property type="component" value="Unassembled WGS sequence"/>
</dbReference>
<dbReference type="EMBL" id="JBHRYE010000011">
    <property type="protein sequence ID" value="MFC3671162.1"/>
    <property type="molecule type" value="Genomic_DNA"/>
</dbReference>
<organism evidence="1 2">
    <name type="scientific">Novosphingobium pokkalii</name>
    <dbReference type="NCBI Taxonomy" id="1770194"/>
    <lineage>
        <taxon>Bacteria</taxon>
        <taxon>Pseudomonadati</taxon>
        <taxon>Pseudomonadota</taxon>
        <taxon>Alphaproteobacteria</taxon>
        <taxon>Sphingomonadales</taxon>
        <taxon>Sphingomonadaceae</taxon>
        <taxon>Novosphingobium</taxon>
    </lineage>
</organism>
<name>A0ABV7V1Y2_9SPHN</name>
<keyword evidence="2" id="KW-1185">Reference proteome</keyword>
<evidence type="ECO:0008006" key="3">
    <source>
        <dbReference type="Google" id="ProtNLM"/>
    </source>
</evidence>
<evidence type="ECO:0000313" key="1">
    <source>
        <dbReference type="EMBL" id="MFC3671162.1"/>
    </source>
</evidence>
<gene>
    <name evidence="1" type="ORF">ACFOOT_06985</name>
</gene>
<sequence>MASAAAITPLLATSLPMAPGFLPGLAAVMRPKTRSLNDILCLKLAKRLVALQSITMNLTERCKK</sequence>
<evidence type="ECO:0000313" key="2">
    <source>
        <dbReference type="Proteomes" id="UP001595683"/>
    </source>
</evidence>
<accession>A0ABV7V1Y2</accession>
<reference evidence="2" key="1">
    <citation type="journal article" date="2019" name="Int. J. Syst. Evol. Microbiol.">
        <title>The Global Catalogue of Microorganisms (GCM) 10K type strain sequencing project: providing services to taxonomists for standard genome sequencing and annotation.</title>
        <authorList>
            <consortium name="The Broad Institute Genomics Platform"/>
            <consortium name="The Broad Institute Genome Sequencing Center for Infectious Disease"/>
            <person name="Wu L."/>
            <person name="Ma J."/>
        </authorList>
    </citation>
    <scope>NUCLEOTIDE SEQUENCE [LARGE SCALE GENOMIC DNA]</scope>
    <source>
        <strain evidence="2">KCTC 42224</strain>
    </source>
</reference>